<evidence type="ECO:0000313" key="3">
    <source>
        <dbReference type="EMBL" id="MDI1486451.1"/>
    </source>
</evidence>
<accession>A0AA43TPD8</accession>
<feature type="domain" description="OTU" evidence="2">
    <location>
        <begin position="23"/>
        <end position="182"/>
    </location>
</feature>
<comment type="caution">
    <text evidence="3">The sequence shown here is derived from an EMBL/GenBank/DDBJ whole genome shotgun (WGS) entry which is preliminary data.</text>
</comment>
<proteinExistence type="predicted"/>
<feature type="compositionally biased region" description="Basic and acidic residues" evidence="1">
    <location>
        <begin position="303"/>
        <end position="316"/>
    </location>
</feature>
<feature type="compositionally biased region" description="Acidic residues" evidence="1">
    <location>
        <begin position="333"/>
        <end position="342"/>
    </location>
</feature>
<evidence type="ECO:0000313" key="4">
    <source>
        <dbReference type="Proteomes" id="UP001161017"/>
    </source>
</evidence>
<dbReference type="Gene3D" id="3.90.70.80">
    <property type="match status" value="1"/>
</dbReference>
<feature type="region of interest" description="Disordered" evidence="1">
    <location>
        <begin position="257"/>
        <end position="411"/>
    </location>
</feature>
<feature type="compositionally biased region" description="Basic and acidic residues" evidence="1">
    <location>
        <begin position="323"/>
        <end position="332"/>
    </location>
</feature>
<dbReference type="InterPro" id="IPR038765">
    <property type="entry name" value="Papain-like_cys_pep_sf"/>
</dbReference>
<dbReference type="Proteomes" id="UP001161017">
    <property type="component" value="Unassembled WGS sequence"/>
</dbReference>
<dbReference type="PANTHER" id="PTHR12419">
    <property type="entry name" value="OTU DOMAIN CONTAINING PROTEIN"/>
    <property type="match status" value="1"/>
</dbReference>
<feature type="compositionally biased region" description="Basic and acidic residues" evidence="1">
    <location>
        <begin position="397"/>
        <end position="410"/>
    </location>
</feature>
<evidence type="ECO:0000256" key="1">
    <source>
        <dbReference type="SAM" id="MobiDB-lite"/>
    </source>
</evidence>
<dbReference type="AlphaFoldDB" id="A0AA43TPD8"/>
<dbReference type="GO" id="GO:0016579">
    <property type="term" value="P:protein deubiquitination"/>
    <property type="evidence" value="ECO:0007669"/>
    <property type="project" value="TreeGrafter"/>
</dbReference>
<name>A0AA43TPD8_9LECA</name>
<dbReference type="Pfam" id="PF02338">
    <property type="entry name" value="OTU"/>
    <property type="match status" value="1"/>
</dbReference>
<feature type="compositionally biased region" description="Polar residues" evidence="1">
    <location>
        <begin position="444"/>
        <end position="455"/>
    </location>
</feature>
<organism evidence="3 4">
    <name type="scientific">Ramalina farinacea</name>
    <dbReference type="NCBI Taxonomy" id="258253"/>
    <lineage>
        <taxon>Eukaryota</taxon>
        <taxon>Fungi</taxon>
        <taxon>Dikarya</taxon>
        <taxon>Ascomycota</taxon>
        <taxon>Pezizomycotina</taxon>
        <taxon>Lecanoromycetes</taxon>
        <taxon>OSLEUM clade</taxon>
        <taxon>Lecanoromycetidae</taxon>
        <taxon>Lecanorales</taxon>
        <taxon>Lecanorineae</taxon>
        <taxon>Ramalinaceae</taxon>
        <taxon>Ramalina</taxon>
    </lineage>
</organism>
<reference evidence="3" key="1">
    <citation type="journal article" date="2023" name="Genome Biol. Evol.">
        <title>First Whole Genome Sequence and Flow Cytometry Genome Size Data for the Lichen-Forming Fungus Ramalina farinacea (Ascomycota).</title>
        <authorList>
            <person name="Llewellyn T."/>
            <person name="Mian S."/>
            <person name="Hill R."/>
            <person name="Leitch I.J."/>
            <person name="Gaya E."/>
        </authorList>
    </citation>
    <scope>NUCLEOTIDE SEQUENCE</scope>
    <source>
        <strain evidence="3">LIQ254RAFAR</strain>
    </source>
</reference>
<dbReference type="PANTHER" id="PTHR12419:SF7">
    <property type="entry name" value="OTU DOMAIN-CONTAINING PROTEIN 3"/>
    <property type="match status" value="1"/>
</dbReference>
<dbReference type="PROSITE" id="PS50802">
    <property type="entry name" value="OTU"/>
    <property type="match status" value="1"/>
</dbReference>
<keyword evidence="4" id="KW-1185">Reference proteome</keyword>
<dbReference type="InterPro" id="IPR003323">
    <property type="entry name" value="OTU_dom"/>
</dbReference>
<protein>
    <recommendedName>
        <fullName evidence="2">OTU domain-containing protein</fullName>
    </recommendedName>
</protein>
<dbReference type="EMBL" id="JAPUFD010000003">
    <property type="protein sequence ID" value="MDI1486451.1"/>
    <property type="molecule type" value="Genomic_DNA"/>
</dbReference>
<feature type="region of interest" description="Disordered" evidence="1">
    <location>
        <begin position="444"/>
        <end position="465"/>
    </location>
</feature>
<sequence>MARNKQRKKHGPEEIPQLKAMGLTCVTTAGHGNCLFHALSDQMYGDQGQHAKLRADTVEYMREHPEDFKAFVIANPGGGIRRNPKRKNAGALTQPFDPAPPSEADISTAFALSLDIMAKGGTYGDNAEIIAFSSKFHVDIRIWSASIGRFLCIDCGAAPGEQIQTLYIVHHTYEHFSSVRNTDGPFTGMPQINIQSISPEAKQQLQRDLAEGPPIQKWMIDLAMDSLPYDSNRAIVEKTLKQCRGNINLAVDLLLPESSSSSDRSSSMEREPDSDDEKGQNPTKKQDRRQSRPHPLSNNLAVRQRDGEPPSPDPRHLAVTLQKMDRNKKGYDPEETEEEDWKEDGPYHDSESASVSTSASEYSTPERSQQVKTVAPRLKLSQPRKPDEETTVSSNSDKVKVESQIEEMKQHRVIAKPRRRRLVSGNERAADLAKKSARNQHLANHAFANSQQDSSPVLGIKAIRI</sequence>
<feature type="compositionally biased region" description="Low complexity" evidence="1">
    <location>
        <begin position="352"/>
        <end position="363"/>
    </location>
</feature>
<evidence type="ECO:0000259" key="2">
    <source>
        <dbReference type="PROSITE" id="PS50802"/>
    </source>
</evidence>
<dbReference type="InterPro" id="IPR050704">
    <property type="entry name" value="Peptidase_C85-like"/>
</dbReference>
<gene>
    <name evidence="3" type="ORF">OHK93_005679</name>
</gene>
<dbReference type="SUPFAM" id="SSF54001">
    <property type="entry name" value="Cysteine proteinases"/>
    <property type="match status" value="1"/>
</dbReference>
<dbReference type="GO" id="GO:0004843">
    <property type="term" value="F:cysteine-type deubiquitinase activity"/>
    <property type="evidence" value="ECO:0007669"/>
    <property type="project" value="TreeGrafter"/>
</dbReference>
<dbReference type="CDD" id="cd22756">
    <property type="entry name" value="OTU_OTUD3-like"/>
    <property type="match status" value="1"/>
</dbReference>